<name>A0A4R1R241_9FIRM</name>
<gene>
    <name evidence="2" type="ORF">EDD76_104170</name>
</gene>
<reference evidence="2 3" key="1">
    <citation type="submission" date="2019-03" db="EMBL/GenBank/DDBJ databases">
        <title>Genomic Encyclopedia of Type Strains, Phase IV (KMG-IV): sequencing the most valuable type-strain genomes for metagenomic binning, comparative biology and taxonomic classification.</title>
        <authorList>
            <person name="Goeker M."/>
        </authorList>
    </citation>
    <scope>NUCLEOTIDE SEQUENCE [LARGE SCALE GENOMIC DNA]</scope>
    <source>
        <strain evidence="2 3">DSM 100556</strain>
    </source>
</reference>
<feature type="transmembrane region" description="Helical" evidence="1">
    <location>
        <begin position="67"/>
        <end position="87"/>
    </location>
</feature>
<keyword evidence="3" id="KW-1185">Reference proteome</keyword>
<feature type="transmembrane region" description="Helical" evidence="1">
    <location>
        <begin position="566"/>
        <end position="583"/>
    </location>
</feature>
<keyword evidence="1" id="KW-0812">Transmembrane</keyword>
<dbReference type="OrthoDB" id="2143989at2"/>
<feature type="transmembrane region" description="Helical" evidence="1">
    <location>
        <begin position="286"/>
        <end position="304"/>
    </location>
</feature>
<keyword evidence="1" id="KW-0472">Membrane</keyword>
<dbReference type="RefSeq" id="WP_031392310.1">
    <property type="nucleotide sequence ID" value="NZ_JPNB01000002.1"/>
</dbReference>
<comment type="caution">
    <text evidence="2">The sequence shown here is derived from an EMBL/GenBank/DDBJ whole genome shotgun (WGS) entry which is preliminary data.</text>
</comment>
<accession>A0A4R1R241</accession>
<feature type="transmembrane region" description="Helical" evidence="1">
    <location>
        <begin position="316"/>
        <end position="343"/>
    </location>
</feature>
<feature type="transmembrane region" description="Helical" evidence="1">
    <location>
        <begin position="99"/>
        <end position="119"/>
    </location>
</feature>
<feature type="transmembrane region" description="Helical" evidence="1">
    <location>
        <begin position="355"/>
        <end position="377"/>
    </location>
</feature>
<feature type="transmembrane region" description="Helical" evidence="1">
    <location>
        <begin position="535"/>
        <end position="560"/>
    </location>
</feature>
<dbReference type="STRING" id="1469948.GCA_000732725_03691"/>
<evidence type="ECO:0000313" key="3">
    <source>
        <dbReference type="Proteomes" id="UP000295718"/>
    </source>
</evidence>
<keyword evidence="1" id="KW-1133">Transmembrane helix</keyword>
<organism evidence="2 3">
    <name type="scientific">Kineothrix alysoides</name>
    <dbReference type="NCBI Taxonomy" id="1469948"/>
    <lineage>
        <taxon>Bacteria</taxon>
        <taxon>Bacillati</taxon>
        <taxon>Bacillota</taxon>
        <taxon>Clostridia</taxon>
        <taxon>Lachnospirales</taxon>
        <taxon>Lachnospiraceae</taxon>
        <taxon>Kineothrix</taxon>
    </lineage>
</organism>
<protein>
    <submittedName>
        <fullName evidence="2">Uncharacterized protein</fullName>
    </submittedName>
</protein>
<sequence length="607" mass="69633">MQKKRAIIVSLLLALVGTWCLPKMLNLKGNSLAISNSFFSIFLWGGCAYALYRSLIRIGKKMDRRGAAAAGLLGLLFSCCIAFGVQLDYGENVNFKDAGMWISILIWAGILTIWIQCTWETLKVWQERRGRDKGENKLVDEDGIWYKLCGKWNSMSEKKRTALTMCLLFLCWLPVFLAVYPGFFVYDAQDEFIQVQTRNFTTHHPLFHVLLLGGTILGVNKLTGSYNIGIAAYTLFQMFFMSGVFTYVISYMKKRGVAFIFRVGTFFYFAFFPVIVMFTLCSAKDGIFTAALLLLLLSLADMAREKESFFASWKKQIFFAACAVVMMSFRHNGMYAFLVMIPVLLLYMKGWRKKLAFLLGGTFAVYFLAAAGLSALLSAQPAGKQEMLTVPIQQLSRAYKYDRESFTGEDLETLYEILPEEALRFYTAKVSDGVKIWFDNEAYKADPGKYMRLWAKIGMAHPFTYINAWFMTSYGLWYPDTIIDVYRGNEVFTFTYEDSSFFGYEVEQPGTRESKLSFLNEWYKSMSLEVTQQKVPVLSMLFSAGFLFWVFAFTFGYTYYTRRYDLLIPFLMVLLVWLTAILGPTYLPRYVLILWFALPATVAVLVN</sequence>
<dbReference type="Proteomes" id="UP000295718">
    <property type="component" value="Unassembled WGS sequence"/>
</dbReference>
<dbReference type="Pfam" id="PF19484">
    <property type="entry name" value="DUF6020"/>
    <property type="match status" value="1"/>
</dbReference>
<dbReference type="AlphaFoldDB" id="A0A4R1R241"/>
<evidence type="ECO:0000313" key="2">
    <source>
        <dbReference type="EMBL" id="TCL59433.1"/>
    </source>
</evidence>
<feature type="transmembrane region" description="Helical" evidence="1">
    <location>
        <begin position="161"/>
        <end position="183"/>
    </location>
</feature>
<feature type="transmembrane region" description="Helical" evidence="1">
    <location>
        <begin position="230"/>
        <end position="252"/>
    </location>
</feature>
<feature type="transmembrane region" description="Helical" evidence="1">
    <location>
        <begin position="590"/>
        <end position="606"/>
    </location>
</feature>
<feature type="transmembrane region" description="Helical" evidence="1">
    <location>
        <begin position="36"/>
        <end position="55"/>
    </location>
</feature>
<dbReference type="InterPro" id="IPR046062">
    <property type="entry name" value="DUF6020"/>
</dbReference>
<proteinExistence type="predicted"/>
<dbReference type="EMBL" id="SLUO01000004">
    <property type="protein sequence ID" value="TCL59433.1"/>
    <property type="molecule type" value="Genomic_DNA"/>
</dbReference>
<evidence type="ECO:0000256" key="1">
    <source>
        <dbReference type="SAM" id="Phobius"/>
    </source>
</evidence>